<dbReference type="EMBL" id="CP124855">
    <property type="protein sequence ID" value="WHF52324.1"/>
    <property type="molecule type" value="Genomic_DNA"/>
</dbReference>
<dbReference type="Gene3D" id="3.30.1810.10">
    <property type="entry name" value="YdfO-like"/>
    <property type="match status" value="1"/>
</dbReference>
<protein>
    <submittedName>
        <fullName evidence="1">DUF1398 family protein</fullName>
    </submittedName>
</protein>
<proteinExistence type="predicted"/>
<sequence length="130" mass="14810">MKFTSEQIHEAQTESGNIFPVLIRQLKLLGVVNFITFVTDGHTDYFDDEKESITSEATHDLLISENTNAEKFLERLKLHQNGGTSFQTFCQDCAENGIDCWIVDLQKMTCTYYDKSGKEILVEKIPTVPL</sequence>
<dbReference type="Proteomes" id="UP001241656">
    <property type="component" value="Chromosome"/>
</dbReference>
<dbReference type="InterPro" id="IPR009833">
    <property type="entry name" value="DUF1398"/>
</dbReference>
<name>A0ABY8RF33_9FLAO</name>
<evidence type="ECO:0000313" key="1">
    <source>
        <dbReference type="EMBL" id="WHF52324.1"/>
    </source>
</evidence>
<dbReference type="Pfam" id="PF07166">
    <property type="entry name" value="DUF1398"/>
    <property type="match status" value="1"/>
</dbReference>
<dbReference type="InterPro" id="IPR036696">
    <property type="entry name" value="YdfO-like_sf"/>
</dbReference>
<dbReference type="RefSeq" id="WP_282905624.1">
    <property type="nucleotide sequence ID" value="NZ_CP124855.1"/>
</dbReference>
<keyword evidence="2" id="KW-1185">Reference proteome</keyword>
<organism evidence="1 2">
    <name type="scientific">Chryseobacterium gotjawalense</name>
    <dbReference type="NCBI Taxonomy" id="3042315"/>
    <lineage>
        <taxon>Bacteria</taxon>
        <taxon>Pseudomonadati</taxon>
        <taxon>Bacteroidota</taxon>
        <taxon>Flavobacteriia</taxon>
        <taxon>Flavobacteriales</taxon>
        <taxon>Weeksellaceae</taxon>
        <taxon>Chryseobacterium group</taxon>
        <taxon>Chryseobacterium</taxon>
    </lineage>
</organism>
<accession>A0ABY8RF33</accession>
<reference evidence="1 2" key="1">
    <citation type="submission" date="2023-05" db="EMBL/GenBank/DDBJ databases">
        <title>Genomic insight into Chryseobacterium sp. wdc7 isolated forest soil (Gotjawal).</title>
        <authorList>
            <person name="Park S.-J."/>
        </authorList>
    </citation>
    <scope>NUCLEOTIDE SEQUENCE [LARGE SCALE GENOMIC DNA]</scope>
    <source>
        <strain evidence="2">wdc7</strain>
    </source>
</reference>
<evidence type="ECO:0000313" key="2">
    <source>
        <dbReference type="Proteomes" id="UP001241656"/>
    </source>
</evidence>
<dbReference type="SUPFAM" id="SSF160419">
    <property type="entry name" value="YdfO-like"/>
    <property type="match status" value="1"/>
</dbReference>
<gene>
    <name evidence="1" type="ORF">QGN23_03360</name>
</gene>